<evidence type="ECO:0000313" key="7">
    <source>
        <dbReference type="Proteomes" id="UP000319210"/>
    </source>
</evidence>
<gene>
    <name evidence="6" type="primary">ureAB</name>
    <name evidence="6" type="ORF">SCA03_62200</name>
</gene>
<dbReference type="InterPro" id="IPR036461">
    <property type="entry name" value="Urease_betasu_sf"/>
</dbReference>
<dbReference type="Pfam" id="PF00699">
    <property type="entry name" value="Urease_beta"/>
    <property type="match status" value="1"/>
</dbReference>
<accession>A0A4Y3R8I2</accession>
<dbReference type="InterPro" id="IPR002026">
    <property type="entry name" value="Urease_gamma/gamma-beta_su"/>
</dbReference>
<dbReference type="Gene3D" id="3.30.280.10">
    <property type="entry name" value="Urease, gamma-like subunit"/>
    <property type="match status" value="1"/>
</dbReference>
<name>A0A4Y3R8I2_STRCI</name>
<evidence type="ECO:0000256" key="5">
    <source>
        <dbReference type="SAM" id="MobiDB-lite"/>
    </source>
</evidence>
<dbReference type="SUPFAM" id="SSF54111">
    <property type="entry name" value="Urease, gamma-subunit"/>
    <property type="match status" value="1"/>
</dbReference>
<dbReference type="CDD" id="cd00390">
    <property type="entry name" value="Urease_gamma"/>
    <property type="match status" value="1"/>
</dbReference>
<feature type="compositionally biased region" description="Low complexity" evidence="5">
    <location>
        <begin position="265"/>
        <end position="285"/>
    </location>
</feature>
<comment type="catalytic activity">
    <reaction evidence="4">
        <text>urea + 2 H2O + H(+) = hydrogencarbonate + 2 NH4(+)</text>
        <dbReference type="Rhea" id="RHEA:20557"/>
        <dbReference type="ChEBI" id="CHEBI:15377"/>
        <dbReference type="ChEBI" id="CHEBI:15378"/>
        <dbReference type="ChEBI" id="CHEBI:16199"/>
        <dbReference type="ChEBI" id="CHEBI:17544"/>
        <dbReference type="ChEBI" id="CHEBI:28938"/>
        <dbReference type="EC" id="3.5.1.5"/>
    </reaction>
</comment>
<feature type="region of interest" description="Disordered" evidence="5">
    <location>
        <begin position="249"/>
        <end position="305"/>
    </location>
</feature>
<dbReference type="InterPro" id="IPR036463">
    <property type="entry name" value="Urease_gamma_sf"/>
</dbReference>
<dbReference type="InterPro" id="IPR050069">
    <property type="entry name" value="Urease_subunit"/>
</dbReference>
<dbReference type="GO" id="GO:0016151">
    <property type="term" value="F:nickel cation binding"/>
    <property type="evidence" value="ECO:0007669"/>
    <property type="project" value="InterPro"/>
</dbReference>
<dbReference type="NCBIfam" id="TIGR00193">
    <property type="entry name" value="urease_gam"/>
    <property type="match status" value="1"/>
</dbReference>
<protein>
    <recommendedName>
        <fullName evidence="2">urease</fullName>
        <ecNumber evidence="2">3.5.1.5</ecNumber>
    </recommendedName>
</protein>
<feature type="compositionally biased region" description="Basic and acidic residues" evidence="5">
    <location>
        <begin position="108"/>
        <end position="121"/>
    </location>
</feature>
<comment type="caution">
    <text evidence="6">The sequence shown here is derived from an EMBL/GenBank/DDBJ whole genome shotgun (WGS) entry which is preliminary data.</text>
</comment>
<dbReference type="Gene3D" id="2.10.150.10">
    <property type="entry name" value="Urease, beta subunit"/>
    <property type="match status" value="1"/>
</dbReference>
<dbReference type="RefSeq" id="WP_086813871.1">
    <property type="nucleotide sequence ID" value="NZ_BJMM01000059.1"/>
</dbReference>
<dbReference type="Pfam" id="PF00547">
    <property type="entry name" value="Urease_gamma"/>
    <property type="match status" value="1"/>
</dbReference>
<organism evidence="6 7">
    <name type="scientific">Streptomyces cacaoi</name>
    <dbReference type="NCBI Taxonomy" id="1898"/>
    <lineage>
        <taxon>Bacteria</taxon>
        <taxon>Bacillati</taxon>
        <taxon>Actinomycetota</taxon>
        <taxon>Actinomycetes</taxon>
        <taxon>Kitasatosporales</taxon>
        <taxon>Streptomycetaceae</taxon>
        <taxon>Streptomyces</taxon>
    </lineage>
</organism>
<feature type="region of interest" description="Disordered" evidence="5">
    <location>
        <begin position="98"/>
        <end position="124"/>
    </location>
</feature>
<dbReference type="InterPro" id="IPR002019">
    <property type="entry name" value="Urease_beta-like"/>
</dbReference>
<dbReference type="OrthoDB" id="9797217at2"/>
<dbReference type="NCBIfam" id="NF009671">
    <property type="entry name" value="PRK13192.1"/>
    <property type="match status" value="1"/>
</dbReference>
<keyword evidence="7" id="KW-1185">Reference proteome</keyword>
<comment type="pathway">
    <text evidence="1">Nitrogen metabolism; urea degradation; CO(2) and NH(3) from urea (urease route): step 1/1.</text>
</comment>
<keyword evidence="3" id="KW-0378">Hydrolase</keyword>
<dbReference type="Proteomes" id="UP000319210">
    <property type="component" value="Unassembled WGS sequence"/>
</dbReference>
<evidence type="ECO:0000313" key="6">
    <source>
        <dbReference type="EMBL" id="GEB53669.1"/>
    </source>
</evidence>
<evidence type="ECO:0000256" key="2">
    <source>
        <dbReference type="ARBA" id="ARBA00012934"/>
    </source>
</evidence>
<proteinExistence type="predicted"/>
<dbReference type="GO" id="GO:0035550">
    <property type="term" value="C:urease complex"/>
    <property type="evidence" value="ECO:0007669"/>
    <property type="project" value="InterPro"/>
</dbReference>
<evidence type="ECO:0000256" key="3">
    <source>
        <dbReference type="ARBA" id="ARBA00022801"/>
    </source>
</evidence>
<dbReference type="PANTHER" id="PTHR33569">
    <property type="entry name" value="UREASE"/>
    <property type="match status" value="1"/>
</dbReference>
<dbReference type="GO" id="GO:0009039">
    <property type="term" value="F:urease activity"/>
    <property type="evidence" value="ECO:0007669"/>
    <property type="project" value="UniProtKB-EC"/>
</dbReference>
<dbReference type="PANTHER" id="PTHR33569:SF1">
    <property type="entry name" value="UREASE"/>
    <property type="match status" value="1"/>
</dbReference>
<evidence type="ECO:0000256" key="4">
    <source>
        <dbReference type="ARBA" id="ARBA00047778"/>
    </source>
</evidence>
<dbReference type="GO" id="GO:0043419">
    <property type="term" value="P:urea catabolic process"/>
    <property type="evidence" value="ECO:0007669"/>
    <property type="project" value="UniProtKB-UniPathway"/>
</dbReference>
<dbReference type="EMBL" id="BJMM01000059">
    <property type="protein sequence ID" value="GEB53669.1"/>
    <property type="molecule type" value="Genomic_DNA"/>
</dbReference>
<dbReference type="CDD" id="cd00407">
    <property type="entry name" value="Urease_beta"/>
    <property type="match status" value="1"/>
</dbReference>
<dbReference type="EC" id="3.5.1.5" evidence="2"/>
<reference evidence="6 7" key="1">
    <citation type="submission" date="2019-06" db="EMBL/GenBank/DDBJ databases">
        <title>Whole genome shotgun sequence of Streptomyces cacaoi subsp. cacaoi NBRC 12748.</title>
        <authorList>
            <person name="Hosoyama A."/>
            <person name="Uohara A."/>
            <person name="Ohji S."/>
            <person name="Ichikawa N."/>
        </authorList>
    </citation>
    <scope>NUCLEOTIDE SEQUENCE [LARGE SCALE GENOMIC DNA]</scope>
    <source>
        <strain evidence="6 7">NBRC 12748</strain>
    </source>
</reference>
<dbReference type="SUPFAM" id="SSF51278">
    <property type="entry name" value="Urease, beta-subunit"/>
    <property type="match status" value="1"/>
</dbReference>
<evidence type="ECO:0000256" key="1">
    <source>
        <dbReference type="ARBA" id="ARBA00004897"/>
    </source>
</evidence>
<dbReference type="AlphaFoldDB" id="A0A4Y3R8I2"/>
<dbReference type="UniPathway" id="UPA00258">
    <property type="reaction ID" value="UER00370"/>
</dbReference>
<sequence>MRLNPTERDRLLIFGVAELARARRARGLRLNVPEATALIADAVCEAARDGARLAEAIEAGRRVLGPDEVLPGVADVVGEVQVEAVFEDGSRLAVVTDPIARAGGPDDGTGRKPEQEQEREPGPGAVLPAADAAAVAAQYALPEPEVTVRVRNTATVPVSVTSHFHFFEANPRLDFDRAAGYGMRPAVPAGSSVRFDPGEEAEVGLVPIGGARIAIGFAGLVDGPLDAPGARAEALRRAAACGYLGAVPPEADGAPETDGAREADGAPASADAAPDPAAADGVSGPAAGGEEGARGSSPAPGKESR</sequence>